<proteinExistence type="predicted"/>
<evidence type="ECO:0000256" key="1">
    <source>
        <dbReference type="ARBA" id="ARBA00022737"/>
    </source>
</evidence>
<evidence type="ECO:0000313" key="6">
    <source>
        <dbReference type="Proteomes" id="UP000824028"/>
    </source>
</evidence>
<feature type="repeat" description="TPR" evidence="3">
    <location>
        <begin position="348"/>
        <end position="381"/>
    </location>
</feature>
<keyword evidence="4" id="KW-0175">Coiled coil</keyword>
<reference evidence="5" key="2">
    <citation type="submission" date="2021-04" db="EMBL/GenBank/DDBJ databases">
        <authorList>
            <person name="Gilroy R."/>
        </authorList>
    </citation>
    <scope>NUCLEOTIDE SEQUENCE</scope>
    <source>
        <strain evidence="5">ChiHjej9B8-1298</strain>
    </source>
</reference>
<dbReference type="Pfam" id="PF07719">
    <property type="entry name" value="TPR_2"/>
    <property type="match status" value="1"/>
</dbReference>
<keyword evidence="1" id="KW-0677">Repeat</keyword>
<evidence type="ECO:0000256" key="4">
    <source>
        <dbReference type="SAM" id="Coils"/>
    </source>
</evidence>
<comment type="caution">
    <text evidence="5">The sequence shown here is derived from an EMBL/GenBank/DDBJ whole genome shotgun (WGS) entry which is preliminary data.</text>
</comment>
<dbReference type="InterPro" id="IPR019734">
    <property type="entry name" value="TPR_rpt"/>
</dbReference>
<name>A0A9D2E836_9BACE</name>
<dbReference type="Gene3D" id="1.25.40.10">
    <property type="entry name" value="Tetratricopeptide repeat domain"/>
    <property type="match status" value="2"/>
</dbReference>
<dbReference type="EMBL" id="DXBX01000026">
    <property type="protein sequence ID" value="HIZ32547.1"/>
    <property type="molecule type" value="Genomic_DNA"/>
</dbReference>
<gene>
    <name evidence="5" type="ORF">H9814_03225</name>
</gene>
<dbReference type="Pfam" id="PF13432">
    <property type="entry name" value="TPR_16"/>
    <property type="match status" value="1"/>
</dbReference>
<dbReference type="InterPro" id="IPR013105">
    <property type="entry name" value="TPR_2"/>
</dbReference>
<keyword evidence="2 3" id="KW-0802">TPR repeat</keyword>
<dbReference type="InterPro" id="IPR011990">
    <property type="entry name" value="TPR-like_helical_dom_sf"/>
</dbReference>
<evidence type="ECO:0000256" key="3">
    <source>
        <dbReference type="PROSITE-ProRule" id="PRU00339"/>
    </source>
</evidence>
<dbReference type="PROSITE" id="PS50005">
    <property type="entry name" value="TPR"/>
    <property type="match status" value="1"/>
</dbReference>
<dbReference type="AlphaFoldDB" id="A0A9D2E836"/>
<dbReference type="SUPFAM" id="SSF48452">
    <property type="entry name" value="TPR-like"/>
    <property type="match status" value="1"/>
</dbReference>
<dbReference type="PANTHER" id="PTHR12558">
    <property type="entry name" value="CELL DIVISION CYCLE 16,23,27"/>
    <property type="match status" value="1"/>
</dbReference>
<dbReference type="Proteomes" id="UP000824028">
    <property type="component" value="Unassembled WGS sequence"/>
</dbReference>
<sequence>MINKNLLSGRDRELAELAEQYERAKAENRSIYMDAEDIADVADWYSIRQYPNQAMEIVEYGLKLHPGSTALLVEQAYLYLDDYDTVSAQNIVDGLSDRIPEVKILQAQIYIILGKEKEAKQLLGTLVRNGEAPSLELMTNVAYMYINARLPEEALKWLETGIGRYEDDEAFLGVLADSLYGVGRGDEAMERYNKLIDMNPYSAPYWYGLARCYFDKQMYDKTIEACDYAIVSDEEFADACIMKGHAYFYLHNDEKALECFREAARLGAVSDSFVDTFIGLGYIAEAAWEEAYQHLQNALDHYDYEEGDAIITLSMLYANTAFCLRKMGQKRKSNQYWKKAHEEDPEDVEAYLLEGKMYFQEKNYDKCEQCWERALHYSPTALTWYEIGIACLENGGLKQGRKAFENARQLDPNFYGINEKLATICLLQKDKEGFMKYNELCQHPITLEDLQRVQKMLEDEKEENLLRAMNNILRTLQ</sequence>
<dbReference type="Pfam" id="PF13181">
    <property type="entry name" value="TPR_8"/>
    <property type="match status" value="1"/>
</dbReference>
<dbReference type="PANTHER" id="PTHR12558:SF13">
    <property type="entry name" value="CELL DIVISION CYCLE PROTEIN 27 HOMOLOG"/>
    <property type="match status" value="1"/>
</dbReference>
<evidence type="ECO:0000256" key="2">
    <source>
        <dbReference type="ARBA" id="ARBA00022803"/>
    </source>
</evidence>
<evidence type="ECO:0000313" key="5">
    <source>
        <dbReference type="EMBL" id="HIZ32547.1"/>
    </source>
</evidence>
<accession>A0A9D2E836</accession>
<reference evidence="5" key="1">
    <citation type="journal article" date="2021" name="PeerJ">
        <title>Extensive microbial diversity within the chicken gut microbiome revealed by metagenomics and culture.</title>
        <authorList>
            <person name="Gilroy R."/>
            <person name="Ravi A."/>
            <person name="Getino M."/>
            <person name="Pursley I."/>
            <person name="Horton D.L."/>
            <person name="Alikhan N.F."/>
            <person name="Baker D."/>
            <person name="Gharbi K."/>
            <person name="Hall N."/>
            <person name="Watson M."/>
            <person name="Adriaenssens E.M."/>
            <person name="Foster-Nyarko E."/>
            <person name="Jarju S."/>
            <person name="Secka A."/>
            <person name="Antonio M."/>
            <person name="Oren A."/>
            <person name="Chaudhuri R.R."/>
            <person name="La Ragione R."/>
            <person name="Hildebrand F."/>
            <person name="Pallen M.J."/>
        </authorList>
    </citation>
    <scope>NUCLEOTIDE SEQUENCE</scope>
    <source>
        <strain evidence="5">ChiHjej9B8-1298</strain>
    </source>
</reference>
<feature type="coiled-coil region" evidence="4">
    <location>
        <begin position="7"/>
        <end position="34"/>
    </location>
</feature>
<organism evidence="5 6">
    <name type="scientific">Candidatus Bacteroides merdigallinarum</name>
    <dbReference type="NCBI Taxonomy" id="2838473"/>
    <lineage>
        <taxon>Bacteria</taxon>
        <taxon>Pseudomonadati</taxon>
        <taxon>Bacteroidota</taxon>
        <taxon>Bacteroidia</taxon>
        <taxon>Bacteroidales</taxon>
        <taxon>Bacteroidaceae</taxon>
        <taxon>Bacteroides</taxon>
    </lineage>
</organism>
<dbReference type="SUPFAM" id="SSF81901">
    <property type="entry name" value="HCP-like"/>
    <property type="match status" value="1"/>
</dbReference>
<protein>
    <submittedName>
        <fullName evidence="5">Tetratricopeptide repeat protein</fullName>
    </submittedName>
</protein>
<dbReference type="SMART" id="SM00028">
    <property type="entry name" value="TPR"/>
    <property type="match status" value="7"/>
</dbReference>